<dbReference type="SUPFAM" id="SSF56672">
    <property type="entry name" value="DNA/RNA polymerases"/>
    <property type="match status" value="1"/>
</dbReference>
<gene>
    <name evidence="4" type="ORF">B0I08_10116</name>
</gene>
<proteinExistence type="inferred from homology"/>
<dbReference type="InterPro" id="IPR001126">
    <property type="entry name" value="UmuC"/>
</dbReference>
<name>A0A2T0VI36_9MICO</name>
<dbReference type="GO" id="GO:0017125">
    <property type="term" value="F:deoxycytidyl transferase activity"/>
    <property type="evidence" value="ECO:0007669"/>
    <property type="project" value="TreeGrafter"/>
</dbReference>
<dbReference type="CDD" id="cd03586">
    <property type="entry name" value="PolY_Pol_IV_kappa"/>
    <property type="match status" value="1"/>
</dbReference>
<dbReference type="GO" id="GO:0070987">
    <property type="term" value="P:error-free translesion synthesis"/>
    <property type="evidence" value="ECO:0007669"/>
    <property type="project" value="TreeGrafter"/>
</dbReference>
<dbReference type="Pfam" id="PF00817">
    <property type="entry name" value="IMS"/>
    <property type="match status" value="1"/>
</dbReference>
<dbReference type="GO" id="GO:0006281">
    <property type="term" value="P:DNA repair"/>
    <property type="evidence" value="ECO:0007669"/>
    <property type="project" value="InterPro"/>
</dbReference>
<evidence type="ECO:0000256" key="1">
    <source>
        <dbReference type="ARBA" id="ARBA00010945"/>
    </source>
</evidence>
<dbReference type="GO" id="GO:0042276">
    <property type="term" value="P:error-prone translesion synthesis"/>
    <property type="evidence" value="ECO:0007669"/>
    <property type="project" value="TreeGrafter"/>
</dbReference>
<evidence type="ECO:0000313" key="4">
    <source>
        <dbReference type="EMBL" id="PRY69894.1"/>
    </source>
</evidence>
<dbReference type="InterPro" id="IPR043502">
    <property type="entry name" value="DNA/RNA_pol_sf"/>
</dbReference>
<dbReference type="PROSITE" id="PS50173">
    <property type="entry name" value="UMUC"/>
    <property type="match status" value="1"/>
</dbReference>
<comment type="similarity">
    <text evidence="1">Belongs to the DNA polymerase type-Y family.</text>
</comment>
<organism evidence="4 5">
    <name type="scientific">Glaciihabitans tibetensis</name>
    <dbReference type="NCBI Taxonomy" id="1266600"/>
    <lineage>
        <taxon>Bacteria</taxon>
        <taxon>Bacillati</taxon>
        <taxon>Actinomycetota</taxon>
        <taxon>Actinomycetes</taxon>
        <taxon>Micrococcales</taxon>
        <taxon>Microbacteriaceae</taxon>
        <taxon>Glaciihabitans</taxon>
    </lineage>
</organism>
<sequence>MVLLHADADSFFASVVLRRRPDLVPVPVAVSAHVFVASPNYPARARGVRGGMLVHEALRICPELVVIDVPRTEVEEASDALFDIFHQSAHTVEPGSMEEGFLDPGTSDVGAAVELARTIRRRAMVELGLPVSVGIGRTKLMAKLASRAAKPDGLYVIDAQREAELRSSLPVGDVWGIGAHTKERLRLIGVHRLHDLDRISPDELKRVCGTTMSSRLQRIREGTDEATLHPVEGRTSLSSEGSITGFARPDWTPTELVAACTLRVCRRAERAGLAAAGLSLTVKSEAVGPVIVLKHQAPDPTSDLNYWAAVSRDLLTQQTLPRVVGVRVTLTGLVPPNRIPPTLF</sequence>
<reference evidence="4 5" key="1">
    <citation type="submission" date="2018-03" db="EMBL/GenBank/DDBJ databases">
        <title>Genomic Encyclopedia of Type Strains, Phase III (KMG-III): the genomes of soil and plant-associated and newly described type strains.</title>
        <authorList>
            <person name="Whitman W."/>
        </authorList>
    </citation>
    <scope>NUCLEOTIDE SEQUENCE [LARGE SCALE GENOMIC DNA]</scope>
    <source>
        <strain evidence="4 5">CGMCC 1.12484</strain>
    </source>
</reference>
<dbReference type="Gene3D" id="3.40.1170.60">
    <property type="match status" value="1"/>
</dbReference>
<dbReference type="EMBL" id="PVTL01000001">
    <property type="protein sequence ID" value="PRY69894.1"/>
    <property type="molecule type" value="Genomic_DNA"/>
</dbReference>
<dbReference type="Gene3D" id="1.10.150.20">
    <property type="entry name" value="5' to 3' exonuclease, C-terminal subdomain"/>
    <property type="match status" value="1"/>
</dbReference>
<protein>
    <submittedName>
        <fullName evidence="4">DNA polymerase-4</fullName>
    </submittedName>
</protein>
<keyword evidence="5" id="KW-1185">Reference proteome</keyword>
<dbReference type="InterPro" id="IPR022880">
    <property type="entry name" value="DNApol_IV"/>
</dbReference>
<evidence type="ECO:0000259" key="3">
    <source>
        <dbReference type="PROSITE" id="PS50173"/>
    </source>
</evidence>
<dbReference type="Gene3D" id="3.30.70.270">
    <property type="match status" value="1"/>
</dbReference>
<comment type="caution">
    <text evidence="4">The sequence shown here is derived from an EMBL/GenBank/DDBJ whole genome shotgun (WGS) entry which is preliminary data.</text>
</comment>
<dbReference type="AlphaFoldDB" id="A0A2T0VI36"/>
<dbReference type="InterPro" id="IPR043128">
    <property type="entry name" value="Rev_trsase/Diguanyl_cyclase"/>
</dbReference>
<dbReference type="PANTHER" id="PTHR45990:SF1">
    <property type="entry name" value="DNA REPAIR PROTEIN REV1"/>
    <property type="match status" value="1"/>
</dbReference>
<comment type="function">
    <text evidence="2">Poorly processive, error-prone DNA polymerase involved in untargeted mutagenesis. Copies undamaged DNA at stalled replication forks, which arise in vivo from mismatched or misaligned primer ends. These misaligned primers can be extended by PolIV. Exhibits no 3'-5' exonuclease (proofreading) activity. May be involved in translesional synthesis, in conjunction with the beta clamp from PolIII.</text>
</comment>
<feature type="domain" description="UmuC" evidence="3">
    <location>
        <begin position="3"/>
        <end position="178"/>
    </location>
</feature>
<dbReference type="PANTHER" id="PTHR45990">
    <property type="entry name" value="DNA REPAIR PROTEIN REV1"/>
    <property type="match status" value="1"/>
</dbReference>
<evidence type="ECO:0000313" key="5">
    <source>
        <dbReference type="Proteomes" id="UP000237983"/>
    </source>
</evidence>
<dbReference type="GO" id="GO:0003887">
    <property type="term" value="F:DNA-directed DNA polymerase activity"/>
    <property type="evidence" value="ECO:0007669"/>
    <property type="project" value="InterPro"/>
</dbReference>
<dbReference type="Proteomes" id="UP000237983">
    <property type="component" value="Unassembled WGS sequence"/>
</dbReference>
<accession>A0A2T0VI36</accession>
<evidence type="ECO:0000256" key="2">
    <source>
        <dbReference type="ARBA" id="ARBA00025589"/>
    </source>
</evidence>